<proteinExistence type="predicted"/>
<feature type="transmembrane region" description="Helical" evidence="2">
    <location>
        <begin position="53"/>
        <end position="73"/>
    </location>
</feature>
<keyword evidence="2" id="KW-1133">Transmembrane helix</keyword>
<feature type="region of interest" description="Disordered" evidence="1">
    <location>
        <begin position="353"/>
        <end position="468"/>
    </location>
</feature>
<organism evidence="4 5">
    <name type="scientific">Mycobacterium alsense</name>
    <dbReference type="NCBI Taxonomy" id="324058"/>
    <lineage>
        <taxon>Bacteria</taxon>
        <taxon>Bacillati</taxon>
        <taxon>Actinomycetota</taxon>
        <taxon>Actinomycetes</taxon>
        <taxon>Mycobacteriales</taxon>
        <taxon>Mycobacteriaceae</taxon>
        <taxon>Mycobacterium</taxon>
    </lineage>
</organism>
<dbReference type="RefSeq" id="WP_264010208.1">
    <property type="nucleotide sequence ID" value="NZ_JACKVH010000003.1"/>
</dbReference>
<evidence type="ECO:0000256" key="1">
    <source>
        <dbReference type="SAM" id="MobiDB-lite"/>
    </source>
</evidence>
<feature type="compositionally biased region" description="Low complexity" evidence="1">
    <location>
        <begin position="19"/>
        <end position="32"/>
    </location>
</feature>
<accession>A0AA42BVR5</accession>
<evidence type="ECO:0000313" key="5">
    <source>
        <dbReference type="Proteomes" id="UP001141650"/>
    </source>
</evidence>
<dbReference type="Pfam" id="PF13845">
    <property type="entry name" value="Septum_form"/>
    <property type="match status" value="1"/>
</dbReference>
<feature type="compositionally biased region" description="Low complexity" evidence="1">
    <location>
        <begin position="412"/>
        <end position="423"/>
    </location>
</feature>
<feature type="compositionally biased region" description="Pro residues" evidence="1">
    <location>
        <begin position="402"/>
        <end position="411"/>
    </location>
</feature>
<feature type="region of interest" description="Disordered" evidence="1">
    <location>
        <begin position="1"/>
        <end position="41"/>
    </location>
</feature>
<feature type="compositionally biased region" description="Polar residues" evidence="1">
    <location>
        <begin position="377"/>
        <end position="397"/>
    </location>
</feature>
<feature type="domain" description="Septum formation-related" evidence="3">
    <location>
        <begin position="104"/>
        <end position="328"/>
    </location>
</feature>
<feature type="compositionally biased region" description="Pro residues" evidence="1">
    <location>
        <begin position="424"/>
        <end position="468"/>
    </location>
</feature>
<feature type="compositionally biased region" description="Basic and acidic residues" evidence="1">
    <location>
        <begin position="1"/>
        <end position="13"/>
    </location>
</feature>
<dbReference type="AlphaFoldDB" id="A0AA42BVR5"/>
<keyword evidence="2" id="KW-0472">Membrane</keyword>
<evidence type="ECO:0000313" key="4">
    <source>
        <dbReference type="EMBL" id="MCV7377111.1"/>
    </source>
</evidence>
<evidence type="ECO:0000256" key="2">
    <source>
        <dbReference type="SAM" id="Phobius"/>
    </source>
</evidence>
<name>A0AA42BVR5_9MYCO</name>
<reference evidence="4" key="1">
    <citation type="submission" date="2020-07" db="EMBL/GenBank/DDBJ databases">
        <authorList>
            <person name="Pettersson B.M.F."/>
            <person name="Behra P.R.K."/>
            <person name="Ramesh M."/>
            <person name="Das S."/>
            <person name="Dasgupta S."/>
            <person name="Kirsebom L.A."/>
        </authorList>
    </citation>
    <scope>NUCLEOTIDE SEQUENCE</scope>
    <source>
        <strain evidence="4">CCUG 55640</strain>
    </source>
</reference>
<evidence type="ECO:0000259" key="3">
    <source>
        <dbReference type="Pfam" id="PF13845"/>
    </source>
</evidence>
<reference evidence="4" key="2">
    <citation type="journal article" date="2022" name="BMC Genomics">
        <title>Comparative genome analysis of mycobacteria focusing on tRNA and non-coding RNA.</title>
        <authorList>
            <person name="Behra P.R.K."/>
            <person name="Pettersson B.M.F."/>
            <person name="Ramesh M."/>
            <person name="Das S."/>
            <person name="Dasgupta S."/>
            <person name="Kirsebom L.A."/>
        </authorList>
    </citation>
    <scope>NUCLEOTIDE SEQUENCE</scope>
    <source>
        <strain evidence="4">CCUG 55640</strain>
    </source>
</reference>
<sequence length="468" mass="48549">MERMSQAPEKEVSDAPGVAEVDAAAGSPDAAAQRPPGGFRWPRGLQATATRRALLLTALGGLLIAGVATAIPVGTGPGRLAGYINPVPSTGAKSDAAFNRAKSGDCLMWPDATPESAGIVNCTEDHKFEVAESVDMRTFPGSEYGPDAAPPSPARIQQMTQEQCEPAVHNYLGPKFDPNSKFMVSLLWAGDRAWRQSGDRRMLCGLQLPGPNNQQEIFKGKVADVDQSKVWPAGTCLGIDSATNQPIDVPVDCAAPHAMEVTGRVNLAEKFPDTLPAEPDQDGFIKDSCTKMTDAYLAPTKLRTTTLTLIYPTVSLQSWAAGSRSVACSIGATLGNGGWATLVNSAKGQLLINGQPPVAPPDIPEERLAMPPIPVQAPSQPTSTVPDAIPPNNQHLPQQPVVTPPRAPASPAPQQGPGTQGPQDVPPPADAGAPPPPPAPEAPPPPPPPPPPPAEPPPAPPAEPAPAG</sequence>
<dbReference type="EMBL" id="JACKVH010000003">
    <property type="protein sequence ID" value="MCV7377111.1"/>
    <property type="molecule type" value="Genomic_DNA"/>
</dbReference>
<protein>
    <submittedName>
        <fullName evidence="4">Septum formation family protein</fullName>
    </submittedName>
</protein>
<dbReference type="InterPro" id="IPR026004">
    <property type="entry name" value="Septum_form"/>
</dbReference>
<keyword evidence="2" id="KW-0812">Transmembrane</keyword>
<dbReference type="Proteomes" id="UP001141650">
    <property type="component" value="Unassembled WGS sequence"/>
</dbReference>
<gene>
    <name evidence="4" type="ORF">H7K38_00355</name>
</gene>
<comment type="caution">
    <text evidence="4">The sequence shown here is derived from an EMBL/GenBank/DDBJ whole genome shotgun (WGS) entry which is preliminary data.</text>
</comment>